<sequence>MESPTFRPTARKASADSVGGPSWKINAELRQGTQRTALGKELEETERRAATAPIHIHQIRTALLQQYEGLIYDKDLRGYDQQGYEQRFLSRALTAAAVREVTGCDHKTAGASVIDGEDDQGIDGVAVTEGTQEVWLVQAKWSDDGKGKLDTNAAHKLIAGLRLIEQRSFDRFNDRLEPIAARVNAAMHDARLKVTLVIAVMGVGTLSKETTNVLEDARNEFNGLGPVLEYRVVHAADILRQIREDLSPEPVRVTVRMTNWLRRNTPLTAYQGTVPAGNVAEWYQAYESRLYEQNLRQSLGTTRVNSGMLSTLVNEPENFWLFNNGVTVLCDQLEEEWPGRRRPDEPVHLRISGVSVVNGAQTVAAAHRAMKASPEAVEDAEVTVKVIVVDKNMTDLAQRITETTNTQNHVEQRDFIALDEVQAMIREDFMLSLQKSYVFKRGEPDPAPDEGCSVVHAAIALACAHRSTELAVRAKRDTDLLWERGNRGAYPRLFGERPSAFQIWRSVLVHRAVGTALNEERKRFQKRASDVSQRGDLLITHLVFQLLDQDRIDDPEYDWDTALREVPALTNRVLSWLIHHIDAEYGSNSFLSGTLTDAGRCKRLAELVLRDAQREGVIPDLPTIYKATKGSKRKPRRPNAVPTLVDNGTIKNGTPVRLRLWNKPEIEALTPWLAEDPRRGEATWVNDRTRCLVWAVDGKAYSPTRLVLNLYELAGWQEAPVAVQGPARWTLDGTATLSDLARALHDEQAEQE</sequence>
<dbReference type="Pfam" id="PF10592">
    <property type="entry name" value="AIPR"/>
    <property type="match status" value="1"/>
</dbReference>
<protein>
    <submittedName>
        <fullName evidence="3">AIPR protein</fullName>
    </submittedName>
</protein>
<dbReference type="EMBL" id="FOET01000002">
    <property type="protein sequence ID" value="SEP85569.1"/>
    <property type="molecule type" value="Genomic_DNA"/>
</dbReference>
<organism evidence="3 4">
    <name type="scientific">Streptomyces radiopugnans</name>
    <dbReference type="NCBI Taxonomy" id="403935"/>
    <lineage>
        <taxon>Bacteria</taxon>
        <taxon>Bacillati</taxon>
        <taxon>Actinomycetota</taxon>
        <taxon>Actinomycetes</taxon>
        <taxon>Kitasatosporales</taxon>
        <taxon>Streptomycetaceae</taxon>
        <taxon>Streptomyces</taxon>
    </lineage>
</organism>
<gene>
    <name evidence="3" type="ORF">SAMN05216481_102260</name>
</gene>
<proteinExistence type="predicted"/>
<dbReference type="RefSeq" id="WP_245769889.1">
    <property type="nucleotide sequence ID" value="NZ_FOET01000002.1"/>
</dbReference>
<keyword evidence="4" id="KW-1185">Reference proteome</keyword>
<feature type="domain" description="Abortive phage infection protein C-terminal" evidence="2">
    <location>
        <begin position="291"/>
        <end position="441"/>
    </location>
</feature>
<evidence type="ECO:0000313" key="3">
    <source>
        <dbReference type="EMBL" id="SEP85569.1"/>
    </source>
</evidence>
<name>A0A1H9B9M1_9ACTN</name>
<feature type="region of interest" description="Disordered" evidence="1">
    <location>
        <begin position="1"/>
        <end position="23"/>
    </location>
</feature>
<dbReference type="Proteomes" id="UP000199055">
    <property type="component" value="Unassembled WGS sequence"/>
</dbReference>
<reference evidence="3 4" key="1">
    <citation type="submission" date="2016-10" db="EMBL/GenBank/DDBJ databases">
        <authorList>
            <person name="de Groot N.N."/>
        </authorList>
    </citation>
    <scope>NUCLEOTIDE SEQUENCE [LARGE SCALE GENOMIC DNA]</scope>
    <source>
        <strain evidence="3 4">CGMCC 4.3519</strain>
    </source>
</reference>
<evidence type="ECO:0000256" key="1">
    <source>
        <dbReference type="SAM" id="MobiDB-lite"/>
    </source>
</evidence>
<dbReference type="STRING" id="403935.SAMN05216481_102260"/>
<dbReference type="InterPro" id="IPR018891">
    <property type="entry name" value="AIPR_C"/>
</dbReference>
<evidence type="ECO:0000259" key="2">
    <source>
        <dbReference type="Pfam" id="PF10592"/>
    </source>
</evidence>
<evidence type="ECO:0000313" key="4">
    <source>
        <dbReference type="Proteomes" id="UP000199055"/>
    </source>
</evidence>
<accession>A0A1H9B9M1</accession>
<dbReference type="AlphaFoldDB" id="A0A1H9B9M1"/>